<dbReference type="PANTHER" id="PTHR30349:SF81">
    <property type="entry name" value="TYROSINE RECOMBINASE XERC"/>
    <property type="match status" value="1"/>
</dbReference>
<accession>A0ABY2X1Y1</accession>
<dbReference type="PANTHER" id="PTHR30349">
    <property type="entry name" value="PHAGE INTEGRASE-RELATED"/>
    <property type="match status" value="1"/>
</dbReference>
<keyword evidence="1" id="KW-0159">Chromosome partition</keyword>
<dbReference type="InterPro" id="IPR013762">
    <property type="entry name" value="Integrase-like_cat_sf"/>
</dbReference>
<dbReference type="InterPro" id="IPR050090">
    <property type="entry name" value="Tyrosine_recombinase_XerCD"/>
</dbReference>
<keyword evidence="2" id="KW-0229">DNA integration</keyword>
<dbReference type="Gene3D" id="1.10.150.130">
    <property type="match status" value="1"/>
</dbReference>
<evidence type="ECO:0000256" key="2">
    <source>
        <dbReference type="ARBA" id="ARBA00022908"/>
    </source>
</evidence>
<dbReference type="Pfam" id="PF00589">
    <property type="entry name" value="Phage_integrase"/>
    <property type="match status" value="1"/>
</dbReference>
<evidence type="ECO:0000256" key="1">
    <source>
        <dbReference type="ARBA" id="ARBA00022829"/>
    </source>
</evidence>
<dbReference type="SUPFAM" id="SSF56349">
    <property type="entry name" value="DNA breaking-rejoining enzymes"/>
    <property type="match status" value="1"/>
</dbReference>
<dbReference type="Gene3D" id="1.10.443.10">
    <property type="entry name" value="Intergrase catalytic core"/>
    <property type="match status" value="1"/>
</dbReference>
<gene>
    <name evidence="6" type="ORF">FGK64_19375</name>
</gene>
<keyword evidence="4" id="KW-0233">DNA recombination</keyword>
<name>A0ABY2X1Y1_9RHOB</name>
<dbReference type="InterPro" id="IPR010998">
    <property type="entry name" value="Integrase_recombinase_N"/>
</dbReference>
<reference evidence="6 7" key="1">
    <citation type="submission" date="2019-05" db="EMBL/GenBank/DDBJ databases">
        <title>Marivita sp. nov. isolated from sea sediment.</title>
        <authorList>
            <person name="Kim W."/>
        </authorList>
    </citation>
    <scope>NUCLEOTIDE SEQUENCE [LARGE SCALE GENOMIC DNA]</scope>
    <source>
        <strain evidence="6 7">CAU 1492</strain>
    </source>
</reference>
<evidence type="ECO:0000313" key="6">
    <source>
        <dbReference type="EMBL" id="TMV09248.1"/>
    </source>
</evidence>
<evidence type="ECO:0000313" key="7">
    <source>
        <dbReference type="Proteomes" id="UP001191082"/>
    </source>
</evidence>
<proteinExistence type="predicted"/>
<keyword evidence="3" id="KW-0238">DNA-binding</keyword>
<organism evidence="6 7">
    <name type="scientific">Arenibacterium halophilum</name>
    <dbReference type="NCBI Taxonomy" id="2583821"/>
    <lineage>
        <taxon>Bacteria</taxon>
        <taxon>Pseudomonadati</taxon>
        <taxon>Pseudomonadota</taxon>
        <taxon>Alphaproteobacteria</taxon>
        <taxon>Rhodobacterales</taxon>
        <taxon>Paracoccaceae</taxon>
        <taxon>Arenibacterium</taxon>
    </lineage>
</organism>
<feature type="domain" description="Tyr recombinase" evidence="5">
    <location>
        <begin position="135"/>
        <end position="343"/>
    </location>
</feature>
<dbReference type="InterPro" id="IPR002104">
    <property type="entry name" value="Integrase_catalytic"/>
</dbReference>
<protein>
    <submittedName>
        <fullName evidence="6">Integrase</fullName>
    </submittedName>
</protein>
<sequence length="344" mass="37639">MSGAEDQDDPLSAPVARAGSGGLDRLADTARCYAQASAADNTRRAYAADWAHFTRWCRLKGAAPLPPSPELIGLYLADLAAPKGSTRPLSVGSIERRLSGLGWNFTQRGQPLDRRDRHIATVLAGIRRRHGRPPVQKAAVTAEDILAMVATLPRDLRGLRDRAILLLGFAGGLRRSEIVGLDAGKDDTPDSRGWVEISEPGALLTLNAKTGWREVAVGRGRSEASCPVHALEQWLHFARIEFGPLFVASSRDGTRALDRRLNDRHIARLIKRTVLDAGLRPDLPEAERLALFSGHSLRAGLASAAEAEERHVQTHLGHASAEMTRRYQRHRDRFRVNLTRAAGL</sequence>
<evidence type="ECO:0000256" key="3">
    <source>
        <dbReference type="ARBA" id="ARBA00023125"/>
    </source>
</evidence>
<dbReference type="InterPro" id="IPR011010">
    <property type="entry name" value="DNA_brk_join_enz"/>
</dbReference>
<keyword evidence="7" id="KW-1185">Reference proteome</keyword>
<dbReference type="Proteomes" id="UP001191082">
    <property type="component" value="Unassembled WGS sequence"/>
</dbReference>
<comment type="caution">
    <text evidence="6">The sequence shown here is derived from an EMBL/GenBank/DDBJ whole genome shotgun (WGS) entry which is preliminary data.</text>
</comment>
<dbReference type="EMBL" id="VCPC01000005">
    <property type="protein sequence ID" value="TMV09248.1"/>
    <property type="molecule type" value="Genomic_DNA"/>
</dbReference>
<evidence type="ECO:0000256" key="4">
    <source>
        <dbReference type="ARBA" id="ARBA00023172"/>
    </source>
</evidence>
<dbReference type="SUPFAM" id="SSF47823">
    <property type="entry name" value="lambda integrase-like, N-terminal domain"/>
    <property type="match status" value="1"/>
</dbReference>
<dbReference type="PROSITE" id="PS51898">
    <property type="entry name" value="TYR_RECOMBINASE"/>
    <property type="match status" value="1"/>
</dbReference>
<evidence type="ECO:0000259" key="5">
    <source>
        <dbReference type="PROSITE" id="PS51898"/>
    </source>
</evidence>
<dbReference type="RefSeq" id="WP_138865520.1">
    <property type="nucleotide sequence ID" value="NZ_VCPC01000005.1"/>
</dbReference>